<proteinExistence type="predicted"/>
<protein>
    <recommendedName>
        <fullName evidence="4">Helix-turn-helix domain-containing protein</fullName>
    </recommendedName>
</protein>
<evidence type="ECO:0000256" key="1">
    <source>
        <dbReference type="SAM" id="MobiDB-lite"/>
    </source>
</evidence>
<feature type="compositionally biased region" description="Basic residues" evidence="1">
    <location>
        <begin position="205"/>
        <end position="215"/>
    </location>
</feature>
<dbReference type="EMBL" id="VCKY01000168">
    <property type="protein sequence ID" value="TMR11052.1"/>
    <property type="molecule type" value="Genomic_DNA"/>
</dbReference>
<evidence type="ECO:0000313" key="3">
    <source>
        <dbReference type="Proteomes" id="UP000309128"/>
    </source>
</evidence>
<feature type="region of interest" description="Disordered" evidence="1">
    <location>
        <begin position="280"/>
        <end position="320"/>
    </location>
</feature>
<evidence type="ECO:0008006" key="4">
    <source>
        <dbReference type="Google" id="ProtNLM"/>
    </source>
</evidence>
<feature type="compositionally biased region" description="Polar residues" evidence="1">
    <location>
        <begin position="282"/>
        <end position="292"/>
    </location>
</feature>
<name>A0A5S4F583_9ACTN</name>
<dbReference type="OrthoDB" id="3421909at2"/>
<reference evidence="2 3" key="1">
    <citation type="submission" date="2019-05" db="EMBL/GenBank/DDBJ databases">
        <title>Draft genome sequence of Nonomuraea turkmeniaca DSM 43926.</title>
        <authorList>
            <person name="Saricaoglu S."/>
            <person name="Isik K."/>
        </authorList>
    </citation>
    <scope>NUCLEOTIDE SEQUENCE [LARGE SCALE GENOMIC DNA]</scope>
    <source>
        <strain evidence="2 3">DSM 43926</strain>
    </source>
</reference>
<dbReference type="Proteomes" id="UP000309128">
    <property type="component" value="Unassembled WGS sequence"/>
</dbReference>
<keyword evidence="3" id="KW-1185">Reference proteome</keyword>
<comment type="caution">
    <text evidence="2">The sequence shown here is derived from an EMBL/GenBank/DDBJ whole genome shotgun (WGS) entry which is preliminary data.</text>
</comment>
<organism evidence="2 3">
    <name type="scientific">Nonomuraea turkmeniaca</name>
    <dbReference type="NCBI Taxonomy" id="103838"/>
    <lineage>
        <taxon>Bacteria</taxon>
        <taxon>Bacillati</taxon>
        <taxon>Actinomycetota</taxon>
        <taxon>Actinomycetes</taxon>
        <taxon>Streptosporangiales</taxon>
        <taxon>Streptosporangiaceae</taxon>
        <taxon>Nonomuraea</taxon>
    </lineage>
</organism>
<gene>
    <name evidence="2" type="ORF">ETD86_37030</name>
</gene>
<dbReference type="AlphaFoldDB" id="A0A5S4F583"/>
<sequence>MNDQILNGLSDGTYRARWLREVLRTAQITESVKVMLLALGIEEMDPSGLVSVPREELAVRIGRGRARVSERITAAVDQGFLVRVSAGKKGNTAVYAAAVKGSACADPSDTGKGPAIRTESEHFGSDLQDALPDSKGPAIRTETMFGSGLQDALEGNEVRIGGPNDPKKGPAIRDAKVEGFKGEEVELPTDTPEEEFLIGEAAPPAKRKPRAKRAPVPKIPIPPDFAPDEALRAWARENCPLVDIGTQTLAFIEHFTAEPGEKPEMRPGWNRSWKQWMIRQQGWAQERQSNVRQLRPTGTGGHTPYRNPNDQSVYFEDLRP</sequence>
<accession>A0A5S4F583</accession>
<feature type="region of interest" description="Disordered" evidence="1">
    <location>
        <begin position="200"/>
        <end position="221"/>
    </location>
</feature>
<evidence type="ECO:0000313" key="2">
    <source>
        <dbReference type="EMBL" id="TMR11052.1"/>
    </source>
</evidence>
<dbReference type="RefSeq" id="WP_138671301.1">
    <property type="nucleotide sequence ID" value="NZ_VCKY01000168.1"/>
</dbReference>